<keyword evidence="5" id="KW-1185">Reference proteome</keyword>
<dbReference type="RefSeq" id="WP_166851152.1">
    <property type="nucleotide sequence ID" value="NZ_JAAONY010000001.1"/>
</dbReference>
<dbReference type="NCBIfam" id="NF008723">
    <property type="entry name" value="PRK11718.1"/>
    <property type="match status" value="1"/>
</dbReference>
<evidence type="ECO:0000256" key="2">
    <source>
        <dbReference type="ARBA" id="ARBA00023163"/>
    </source>
</evidence>
<dbReference type="InterPro" id="IPR007448">
    <property type="entry name" value="Sigma70_reg_Rsd_AlgQ"/>
</dbReference>
<sequence length="154" mass="18252">MLEHCRTQQELWGGVNRTLDGWFEARKQLLVEYAALCQRLDEQDSPALKARLRRFCQSLMDYVSAGHFEIYEQLQTESKRYQDEEALVMGYRLYKQLENCTELVLEFDQRYTSLDDLSNLTQDLSKLGLCLERRFFVEDSMVNIMHEAHREQAA</sequence>
<dbReference type="InParanoid" id="A0A7X0JQP4"/>
<reference evidence="4 5" key="1">
    <citation type="submission" date="2020-08" db="EMBL/GenBank/DDBJ databases">
        <title>Genomic Encyclopedia of Type Strains, Phase IV (KMG-IV): sequencing the most valuable type-strain genomes for metagenomic binning, comparative biology and taxonomic classification.</title>
        <authorList>
            <person name="Goeker M."/>
        </authorList>
    </citation>
    <scope>NUCLEOTIDE SEQUENCE [LARGE SCALE GENOMIC DNA]</scope>
    <source>
        <strain evidence="4 5">DSM 22368</strain>
    </source>
</reference>
<proteinExistence type="inferred from homology"/>
<name>A0A7X0JQP4_9GAMM</name>
<dbReference type="AlphaFoldDB" id="A0A7X0JQP4"/>
<comment type="caution">
    <text evidence="4">The sequence shown here is derived from an EMBL/GenBank/DDBJ whole genome shotgun (WGS) entry which is preliminary data.</text>
</comment>
<evidence type="ECO:0000313" key="4">
    <source>
        <dbReference type="EMBL" id="MBB6520475.1"/>
    </source>
</evidence>
<dbReference type="InterPro" id="IPR038309">
    <property type="entry name" value="Rsd/AlgQ_sf"/>
</dbReference>
<evidence type="ECO:0000256" key="3">
    <source>
        <dbReference type="RuleBase" id="RU004409"/>
    </source>
</evidence>
<protein>
    <submittedName>
        <fullName evidence="4">Regulator of sigma D</fullName>
    </submittedName>
</protein>
<dbReference type="GO" id="GO:0006355">
    <property type="term" value="P:regulation of DNA-templated transcription"/>
    <property type="evidence" value="ECO:0007669"/>
    <property type="project" value="InterPro"/>
</dbReference>
<organism evidence="4 5">
    <name type="scientific">Pseudoteredinibacter isoporae</name>
    <dbReference type="NCBI Taxonomy" id="570281"/>
    <lineage>
        <taxon>Bacteria</taxon>
        <taxon>Pseudomonadati</taxon>
        <taxon>Pseudomonadota</taxon>
        <taxon>Gammaproteobacteria</taxon>
        <taxon>Cellvibrionales</taxon>
        <taxon>Cellvibrionaceae</taxon>
        <taxon>Pseudoteredinibacter</taxon>
    </lineage>
</organism>
<dbReference type="PIRSF" id="PIRSF016548">
    <property type="entry name" value="Rsd_AlgQ"/>
    <property type="match status" value="1"/>
</dbReference>
<keyword evidence="2 3" id="KW-0804">Transcription</keyword>
<evidence type="ECO:0000256" key="1">
    <source>
        <dbReference type="ARBA" id="ARBA00023015"/>
    </source>
</evidence>
<dbReference type="Gene3D" id="1.20.120.1370">
    <property type="entry name" value="Regulator of RNA polymerase sigma(70) subunit, domain 4"/>
    <property type="match status" value="1"/>
</dbReference>
<evidence type="ECO:0000313" key="5">
    <source>
        <dbReference type="Proteomes" id="UP000528457"/>
    </source>
</evidence>
<dbReference type="EMBL" id="JACHHT010000001">
    <property type="protein sequence ID" value="MBB6520475.1"/>
    <property type="molecule type" value="Genomic_DNA"/>
</dbReference>
<accession>A0A7X0JQP4</accession>
<dbReference type="FunCoup" id="A0A7X0JQP4">
    <property type="interactions" value="37"/>
</dbReference>
<dbReference type="Pfam" id="PF04353">
    <property type="entry name" value="Rsd_AlgQ"/>
    <property type="match status" value="1"/>
</dbReference>
<gene>
    <name evidence="4" type="ORF">HNR48_000753</name>
</gene>
<comment type="similarity">
    <text evidence="3">Belongs to the Rsd/AlgQ family.</text>
</comment>
<dbReference type="Proteomes" id="UP000528457">
    <property type="component" value="Unassembled WGS sequence"/>
</dbReference>
<keyword evidence="1 3" id="KW-0805">Transcription regulation</keyword>